<evidence type="ECO:0000256" key="2">
    <source>
        <dbReference type="ARBA" id="ARBA00022946"/>
    </source>
</evidence>
<sequence>MAAASCTYSPISRRYPSILTPSMAQRHLKTTYDLSFRVPNNRSPLPALSMRQESAVLEVTPGSWNPSILKSETPVLVEFYTSWCEPCQMVHKLLDEIASDYPGQLERVEVNVEQEPRVAEEYGIKAVPIVVLFKNGEKRESVVGTMPKDFFVAAIERVLAS</sequence>
<dbReference type="SMR" id="A0A251S009"/>
<evidence type="ECO:0000256" key="3">
    <source>
        <dbReference type="ARBA" id="ARBA00022982"/>
    </source>
</evidence>
<dbReference type="GO" id="GO:0005737">
    <property type="term" value="C:cytoplasm"/>
    <property type="evidence" value="ECO:0000318"/>
    <property type="project" value="GO_Central"/>
</dbReference>
<keyword evidence="7" id="KW-0560">Oxidoreductase</keyword>
<proteinExistence type="predicted"/>
<keyword evidence="3" id="KW-0249">Electron transport</keyword>
<keyword evidence="4" id="KW-1015">Disulfide bond</keyword>
<dbReference type="SUPFAM" id="SSF52833">
    <property type="entry name" value="Thioredoxin-like"/>
    <property type="match status" value="1"/>
</dbReference>
<dbReference type="EMBL" id="CM007905">
    <property type="protein sequence ID" value="OTF91812.1"/>
    <property type="molecule type" value="Genomic_DNA"/>
</dbReference>
<reference evidence="7 9" key="1">
    <citation type="journal article" date="2017" name="Nature">
        <title>The sunflower genome provides insights into oil metabolism, flowering and Asterid evolution.</title>
        <authorList>
            <person name="Badouin H."/>
            <person name="Gouzy J."/>
            <person name="Grassa C.J."/>
            <person name="Murat F."/>
            <person name="Staton S.E."/>
            <person name="Cottret L."/>
            <person name="Lelandais-Briere C."/>
            <person name="Owens G.L."/>
            <person name="Carrere S."/>
            <person name="Mayjonade B."/>
            <person name="Legrand L."/>
            <person name="Gill N."/>
            <person name="Kane N.C."/>
            <person name="Bowers J.E."/>
            <person name="Hubner S."/>
            <person name="Bellec A."/>
            <person name="Berard A."/>
            <person name="Berges H."/>
            <person name="Blanchet N."/>
            <person name="Boniface M.C."/>
            <person name="Brunel D."/>
            <person name="Catrice O."/>
            <person name="Chaidir N."/>
            <person name="Claudel C."/>
            <person name="Donnadieu C."/>
            <person name="Faraut T."/>
            <person name="Fievet G."/>
            <person name="Helmstetter N."/>
            <person name="King M."/>
            <person name="Knapp S.J."/>
            <person name="Lai Z."/>
            <person name="Le Paslier M.C."/>
            <person name="Lippi Y."/>
            <person name="Lorenzon L."/>
            <person name="Mandel J.R."/>
            <person name="Marage G."/>
            <person name="Marchand G."/>
            <person name="Marquand E."/>
            <person name="Bret-Mestries E."/>
            <person name="Morien E."/>
            <person name="Nambeesan S."/>
            <person name="Nguyen T."/>
            <person name="Pegot-Espagnet P."/>
            <person name="Pouilly N."/>
            <person name="Raftis F."/>
            <person name="Sallet E."/>
            <person name="Schiex T."/>
            <person name="Thomas J."/>
            <person name="Vandecasteele C."/>
            <person name="Vares D."/>
            <person name="Vear F."/>
            <person name="Vautrin S."/>
            <person name="Crespi M."/>
            <person name="Mangin B."/>
            <person name="Burke J.M."/>
            <person name="Salse J."/>
            <person name="Munos S."/>
            <person name="Vincourt P."/>
            <person name="Rieseberg L.H."/>
            <person name="Langlade N.B."/>
        </authorList>
    </citation>
    <scope>NUCLEOTIDE SEQUENCE [LARGE SCALE GENOMIC DNA]</scope>
    <source>
        <strain evidence="9">cv. SF193</strain>
        <tissue evidence="7">Leaves</tissue>
    </source>
</reference>
<name>A0A251S009_HELAN</name>
<dbReference type="PROSITE" id="PS51352">
    <property type="entry name" value="THIOREDOXIN_2"/>
    <property type="match status" value="1"/>
</dbReference>
<dbReference type="EMBL" id="MNCJ02000331">
    <property type="protein sequence ID" value="KAF5760358.1"/>
    <property type="molecule type" value="Genomic_DNA"/>
</dbReference>
<gene>
    <name evidence="8" type="ORF">HannXRQ_Chr16g0515051</name>
    <name evidence="7" type="ORF">HanXRQr2_Chr16g0752561</name>
</gene>
<reference evidence="8" key="2">
    <citation type="submission" date="2017-02" db="EMBL/GenBank/DDBJ databases">
        <title>Sunflower complete genome.</title>
        <authorList>
            <person name="Langlade N."/>
            <person name="Munos S."/>
        </authorList>
    </citation>
    <scope>NUCLEOTIDE SEQUENCE [LARGE SCALE GENOMIC DNA]</scope>
    <source>
        <tissue evidence="8">Leaves</tissue>
    </source>
</reference>
<dbReference type="InParanoid" id="A0A251S009"/>
<keyword evidence="1" id="KW-0813">Transport</keyword>
<organism evidence="8 9">
    <name type="scientific">Helianthus annuus</name>
    <name type="common">Common sunflower</name>
    <dbReference type="NCBI Taxonomy" id="4232"/>
    <lineage>
        <taxon>Eukaryota</taxon>
        <taxon>Viridiplantae</taxon>
        <taxon>Streptophyta</taxon>
        <taxon>Embryophyta</taxon>
        <taxon>Tracheophyta</taxon>
        <taxon>Spermatophyta</taxon>
        <taxon>Magnoliopsida</taxon>
        <taxon>eudicotyledons</taxon>
        <taxon>Gunneridae</taxon>
        <taxon>Pentapetalae</taxon>
        <taxon>asterids</taxon>
        <taxon>campanulids</taxon>
        <taxon>Asterales</taxon>
        <taxon>Asteraceae</taxon>
        <taxon>Asteroideae</taxon>
        <taxon>Heliantheae alliance</taxon>
        <taxon>Heliantheae</taxon>
        <taxon>Helianthus</taxon>
    </lineage>
</organism>
<dbReference type="PROSITE" id="PS00194">
    <property type="entry name" value="THIOREDOXIN_1"/>
    <property type="match status" value="1"/>
</dbReference>
<evidence type="ECO:0000256" key="1">
    <source>
        <dbReference type="ARBA" id="ARBA00022448"/>
    </source>
</evidence>
<evidence type="ECO:0000313" key="7">
    <source>
        <dbReference type="EMBL" id="KAF5760358.1"/>
    </source>
</evidence>
<dbReference type="PANTHER" id="PTHR45663">
    <property type="entry name" value="GEO12009P1"/>
    <property type="match status" value="1"/>
</dbReference>
<dbReference type="FunFam" id="3.40.30.10:FF:000001">
    <property type="entry name" value="Thioredoxin"/>
    <property type="match status" value="1"/>
</dbReference>
<evidence type="ECO:0000313" key="9">
    <source>
        <dbReference type="Proteomes" id="UP000215914"/>
    </source>
</evidence>
<reference evidence="7" key="3">
    <citation type="submission" date="2020-06" db="EMBL/GenBank/DDBJ databases">
        <title>Helianthus annuus Genome sequencing and assembly Release 2.</title>
        <authorList>
            <person name="Gouzy J."/>
            <person name="Langlade N."/>
            <person name="Munos S."/>
        </authorList>
    </citation>
    <scope>NUCLEOTIDE SEQUENCE</scope>
    <source>
        <tissue evidence="7">Leaves</tissue>
    </source>
</reference>
<dbReference type="STRING" id="4232.A0A251S009"/>
<keyword evidence="5" id="KW-0676">Redox-active center</keyword>
<evidence type="ECO:0000313" key="8">
    <source>
        <dbReference type="EMBL" id="OTF91812.1"/>
    </source>
</evidence>
<keyword evidence="9" id="KW-1185">Reference proteome</keyword>
<dbReference type="CDD" id="cd02947">
    <property type="entry name" value="TRX_family"/>
    <property type="match status" value="1"/>
</dbReference>
<evidence type="ECO:0000259" key="6">
    <source>
        <dbReference type="PROSITE" id="PS51352"/>
    </source>
</evidence>
<accession>A0A251S009</accession>
<dbReference type="Proteomes" id="UP000215914">
    <property type="component" value="Chromosome 16"/>
</dbReference>
<protein>
    <submittedName>
        <fullName evidence="8">Putative thioredoxin</fullName>
    </submittedName>
</protein>
<dbReference type="Pfam" id="PF00085">
    <property type="entry name" value="Thioredoxin"/>
    <property type="match status" value="1"/>
</dbReference>
<dbReference type="InterPro" id="IPR017937">
    <property type="entry name" value="Thioredoxin_CS"/>
</dbReference>
<dbReference type="Gramene" id="mRNA:HanXRQr2_Chr16g0752561">
    <property type="protein sequence ID" value="mRNA:HanXRQr2_Chr16g0752561"/>
    <property type="gene ID" value="HanXRQr2_Chr16g0752561"/>
</dbReference>
<dbReference type="InterPro" id="IPR036249">
    <property type="entry name" value="Thioredoxin-like_sf"/>
</dbReference>
<feature type="domain" description="Thioredoxin" evidence="6">
    <location>
        <begin position="39"/>
        <end position="160"/>
    </location>
</feature>
<dbReference type="Gene3D" id="3.40.30.10">
    <property type="entry name" value="Glutaredoxin"/>
    <property type="match status" value="1"/>
</dbReference>
<evidence type="ECO:0000256" key="5">
    <source>
        <dbReference type="ARBA" id="ARBA00023284"/>
    </source>
</evidence>
<dbReference type="OrthoDB" id="2121326at2759"/>
<dbReference type="GO" id="GO:0015035">
    <property type="term" value="F:protein-disulfide reductase activity"/>
    <property type="evidence" value="ECO:0000318"/>
    <property type="project" value="GO_Central"/>
</dbReference>
<dbReference type="OMA" id="TIMIFEH"/>
<keyword evidence="2" id="KW-0809">Transit peptide</keyword>
<evidence type="ECO:0000256" key="4">
    <source>
        <dbReference type="ARBA" id="ARBA00023157"/>
    </source>
</evidence>
<dbReference type="InterPro" id="IPR013766">
    <property type="entry name" value="Thioredoxin_domain"/>
</dbReference>
<dbReference type="PANTHER" id="PTHR45663:SF21">
    <property type="entry name" value="THIOREDOXIN M3, CHLOROPLASTIC"/>
    <property type="match status" value="1"/>
</dbReference>
<dbReference type="AlphaFoldDB" id="A0A251S009"/>